<gene>
    <name evidence="6" type="ORF">BaRGS_00009484</name>
</gene>
<dbReference type="InterPro" id="IPR006052">
    <property type="entry name" value="TNF_dom"/>
</dbReference>
<comment type="similarity">
    <text evidence="2">Belongs to the tumor necrosis factor family.</text>
</comment>
<evidence type="ECO:0000256" key="3">
    <source>
        <dbReference type="ARBA" id="ARBA00022514"/>
    </source>
</evidence>
<evidence type="ECO:0000256" key="1">
    <source>
        <dbReference type="ARBA" id="ARBA00004370"/>
    </source>
</evidence>
<dbReference type="AlphaFoldDB" id="A0ABD0LJS2"/>
<comment type="subcellular location">
    <subcellularLocation>
        <location evidence="1">Membrane</location>
    </subcellularLocation>
</comment>
<dbReference type="EMBL" id="JACVVK020000045">
    <property type="protein sequence ID" value="KAK7499224.1"/>
    <property type="molecule type" value="Genomic_DNA"/>
</dbReference>
<keyword evidence="7" id="KW-1185">Reference proteome</keyword>
<dbReference type="Pfam" id="PF00229">
    <property type="entry name" value="TNF"/>
    <property type="match status" value="1"/>
</dbReference>
<reference evidence="6 7" key="1">
    <citation type="journal article" date="2023" name="Sci. Data">
        <title>Genome assembly of the Korean intertidal mud-creeper Batillaria attramentaria.</title>
        <authorList>
            <person name="Patra A.K."/>
            <person name="Ho P.T."/>
            <person name="Jun S."/>
            <person name="Lee S.J."/>
            <person name="Kim Y."/>
            <person name="Won Y.J."/>
        </authorList>
    </citation>
    <scope>NUCLEOTIDE SEQUENCE [LARGE SCALE GENOMIC DNA]</scope>
    <source>
        <strain evidence="6">Wonlab-2016</strain>
    </source>
</reference>
<organism evidence="6 7">
    <name type="scientific">Batillaria attramentaria</name>
    <dbReference type="NCBI Taxonomy" id="370345"/>
    <lineage>
        <taxon>Eukaryota</taxon>
        <taxon>Metazoa</taxon>
        <taxon>Spiralia</taxon>
        <taxon>Lophotrochozoa</taxon>
        <taxon>Mollusca</taxon>
        <taxon>Gastropoda</taxon>
        <taxon>Caenogastropoda</taxon>
        <taxon>Sorbeoconcha</taxon>
        <taxon>Cerithioidea</taxon>
        <taxon>Batillariidae</taxon>
        <taxon>Batillaria</taxon>
    </lineage>
</organism>
<evidence type="ECO:0000256" key="2">
    <source>
        <dbReference type="ARBA" id="ARBA00008670"/>
    </source>
</evidence>
<dbReference type="Proteomes" id="UP001519460">
    <property type="component" value="Unassembled WGS sequence"/>
</dbReference>
<evidence type="ECO:0000313" key="6">
    <source>
        <dbReference type="EMBL" id="KAK7499224.1"/>
    </source>
</evidence>
<dbReference type="GO" id="GO:0005615">
    <property type="term" value="C:extracellular space"/>
    <property type="evidence" value="ECO:0007669"/>
    <property type="project" value="UniProtKB-KW"/>
</dbReference>
<name>A0ABD0LJS2_9CAEN</name>
<dbReference type="SUPFAM" id="SSF49842">
    <property type="entry name" value="TNF-like"/>
    <property type="match status" value="1"/>
</dbReference>
<dbReference type="PANTHER" id="PTHR11471:SF13">
    <property type="entry name" value="TNF FAMILY PROFILE DOMAIN-CONTAINING PROTEIN"/>
    <property type="match status" value="1"/>
</dbReference>
<evidence type="ECO:0000313" key="7">
    <source>
        <dbReference type="Proteomes" id="UP001519460"/>
    </source>
</evidence>
<dbReference type="InterPro" id="IPR008983">
    <property type="entry name" value="Tumour_necrosis_fac-like_dom"/>
</dbReference>
<keyword evidence="3" id="KW-0202">Cytokine</keyword>
<feature type="domain" description="THD" evidence="5">
    <location>
        <begin position="97"/>
        <end position="246"/>
    </location>
</feature>
<accession>A0ABD0LJS2</accession>
<protein>
    <recommendedName>
        <fullName evidence="5">THD domain-containing protein</fullName>
    </recommendedName>
</protein>
<dbReference type="PROSITE" id="PS50049">
    <property type="entry name" value="THD_2"/>
    <property type="match status" value="1"/>
</dbReference>
<dbReference type="SMART" id="SM00207">
    <property type="entry name" value="TNF"/>
    <property type="match status" value="1"/>
</dbReference>
<proteinExistence type="inferred from homology"/>
<dbReference type="PANTHER" id="PTHR11471">
    <property type="entry name" value="TUMOR NECROSIS FACTOR FAMILY MEMBER"/>
    <property type="match status" value="1"/>
</dbReference>
<sequence length="246" mass="27006">MYFAWVCIMYSAMSIYYAAASPLIFAVFGPRYFSFSIGVVETAGAGRVSTCVSGINSWRTGLAELVSTELSGQEALQKVREMMRKLQNDSSSVDLRPAAHLGILENGTLTGPDSEVPRVYWETSGKSSFITEGIEHGGDRLVIKRAGYYFIYTGLQFTVDPSTVSSGAIVSYVFRDNNNSKTSRRKLMTARESSCRSGRGDHVGPVSVYMAGIFLLHEKDEISVRTASHSLLHRSPATSYMGIHLL</sequence>
<dbReference type="Gene3D" id="2.60.120.40">
    <property type="match status" value="1"/>
</dbReference>
<keyword evidence="4" id="KW-0472">Membrane</keyword>
<evidence type="ECO:0000259" key="5">
    <source>
        <dbReference type="PROSITE" id="PS50049"/>
    </source>
</evidence>
<dbReference type="GO" id="GO:0016020">
    <property type="term" value="C:membrane"/>
    <property type="evidence" value="ECO:0007669"/>
    <property type="project" value="UniProtKB-SubCell"/>
</dbReference>
<comment type="caution">
    <text evidence="6">The sequence shown here is derived from an EMBL/GenBank/DDBJ whole genome shotgun (WGS) entry which is preliminary data.</text>
</comment>
<dbReference type="GO" id="GO:0005125">
    <property type="term" value="F:cytokine activity"/>
    <property type="evidence" value="ECO:0007669"/>
    <property type="project" value="UniProtKB-KW"/>
</dbReference>
<evidence type="ECO:0000256" key="4">
    <source>
        <dbReference type="ARBA" id="ARBA00023136"/>
    </source>
</evidence>